<evidence type="ECO:0000256" key="13">
    <source>
        <dbReference type="PIRNR" id="PIRNR004930"/>
    </source>
</evidence>
<feature type="binding site" evidence="14">
    <location>
        <position position="137"/>
    </location>
    <ligand>
        <name>L-threonine</name>
        <dbReference type="ChEBI" id="CHEBI:57926"/>
    </ligand>
</feature>
<sequence>MPTLQLTGADIEKAALLLQGGDLVAFPTETVYGLGADATNPEAVAAIYAAKGRPSFNPLIVHVADIEMAREIAVFDDIAEQVAAAFWPGPITLVLPVRLEFGISDLVTAGLDTIAIRMPAAPLSRNLIARASRPIAAPSANPSGTISPTTAQHVLDGLNGRIAAVLDGGSCEVGLESTILRTTPLTLLRPGGVPVEELEALLGEDIPGVTSDEGISAPGQLASHYAPNSRLRLGVEAPRAAEVMIGFGPVNGHFNLSEQGDLTEAATHLFATLRKADLLAQNEGKTLAAAPIPDKGLGVAINDRLARAAAPRD</sequence>
<dbReference type="Pfam" id="PF01300">
    <property type="entry name" value="Sua5_yciO_yrdC"/>
    <property type="match status" value="1"/>
</dbReference>
<keyword evidence="9 13" id="KW-0547">Nucleotide-binding</keyword>
<gene>
    <name evidence="16" type="ORF">KIN_19110</name>
</gene>
<dbReference type="GO" id="GO:0005524">
    <property type="term" value="F:ATP binding"/>
    <property type="evidence" value="ECO:0007669"/>
    <property type="project" value="UniProtKB-UniRule"/>
</dbReference>
<evidence type="ECO:0000256" key="10">
    <source>
        <dbReference type="ARBA" id="ARBA00022840"/>
    </source>
</evidence>
<comment type="similarity">
    <text evidence="2 13">Belongs to the SUA5 family.</text>
</comment>
<evidence type="ECO:0000313" key="16">
    <source>
        <dbReference type="EMBL" id="GFE64837.1"/>
    </source>
</evidence>
<accession>A0A6N6JFU3</accession>
<feature type="binding site" evidence="14">
    <location>
        <position position="225"/>
    </location>
    <ligand>
        <name>ATP</name>
        <dbReference type="ChEBI" id="CHEBI:30616"/>
    </ligand>
</feature>
<feature type="binding site" evidence="14">
    <location>
        <position position="57"/>
    </location>
    <ligand>
        <name>ATP</name>
        <dbReference type="ChEBI" id="CHEBI:30616"/>
    </ligand>
</feature>
<evidence type="ECO:0000259" key="15">
    <source>
        <dbReference type="PROSITE" id="PS51163"/>
    </source>
</evidence>
<dbReference type="PROSITE" id="PS51163">
    <property type="entry name" value="YRDC"/>
    <property type="match status" value="1"/>
</dbReference>
<evidence type="ECO:0000256" key="5">
    <source>
        <dbReference type="ARBA" id="ARBA00022490"/>
    </source>
</evidence>
<dbReference type="GO" id="GO:0006450">
    <property type="term" value="P:regulation of translational fidelity"/>
    <property type="evidence" value="ECO:0007669"/>
    <property type="project" value="TreeGrafter"/>
</dbReference>
<evidence type="ECO:0000256" key="7">
    <source>
        <dbReference type="ARBA" id="ARBA00022694"/>
    </source>
</evidence>
<keyword evidence="17" id="KW-1185">Reference proteome</keyword>
<evidence type="ECO:0000256" key="11">
    <source>
        <dbReference type="ARBA" id="ARBA00029774"/>
    </source>
</evidence>
<comment type="function">
    <text evidence="13">Required for the formation of a threonylcarbamoyl group on adenosine at position 37 (t(6)A37) in tRNAs that read codons beginning with adenine.</text>
</comment>
<dbReference type="InterPro" id="IPR006070">
    <property type="entry name" value="Sua5-like_dom"/>
</dbReference>
<keyword evidence="10 13" id="KW-0067">ATP-binding</keyword>
<dbReference type="RefSeq" id="WP_159806328.1">
    <property type="nucleotide sequence ID" value="NZ_BLJE01000002.1"/>
</dbReference>
<feature type="binding site" evidence="14">
    <location>
        <position position="177"/>
    </location>
    <ligand>
        <name>L-threonine</name>
        <dbReference type="ChEBI" id="CHEBI:57926"/>
    </ligand>
</feature>
<dbReference type="Gene3D" id="3.90.870.10">
    <property type="entry name" value="DHBP synthase"/>
    <property type="match status" value="1"/>
</dbReference>
<name>A0A6N6JFU3_9RHOB</name>
<dbReference type="InterPro" id="IPR017945">
    <property type="entry name" value="DHBP_synth_RibB-like_a/b_dom"/>
</dbReference>
<dbReference type="Pfam" id="PF03481">
    <property type="entry name" value="Sua5_C"/>
    <property type="match status" value="1"/>
</dbReference>
<evidence type="ECO:0000313" key="17">
    <source>
        <dbReference type="Proteomes" id="UP000436822"/>
    </source>
</evidence>
<dbReference type="OrthoDB" id="9814580at2"/>
<feature type="binding site" evidence="14">
    <location>
        <position position="53"/>
    </location>
    <ligand>
        <name>ATP</name>
        <dbReference type="ChEBI" id="CHEBI:30616"/>
    </ligand>
</feature>
<evidence type="ECO:0000256" key="9">
    <source>
        <dbReference type="ARBA" id="ARBA00022741"/>
    </source>
</evidence>
<dbReference type="SUPFAM" id="SSF55821">
    <property type="entry name" value="YrdC/RibB"/>
    <property type="match status" value="1"/>
</dbReference>
<dbReference type="GO" id="GO:0003725">
    <property type="term" value="F:double-stranded RNA binding"/>
    <property type="evidence" value="ECO:0007669"/>
    <property type="project" value="UniProtKB-UniRule"/>
</dbReference>
<dbReference type="InterPro" id="IPR050156">
    <property type="entry name" value="TC-AMP_synthase_SUA5"/>
</dbReference>
<comment type="subcellular location">
    <subcellularLocation>
        <location evidence="1 13">Cytoplasm</location>
    </subcellularLocation>
</comment>
<evidence type="ECO:0000256" key="1">
    <source>
        <dbReference type="ARBA" id="ARBA00004496"/>
    </source>
</evidence>
<dbReference type="EMBL" id="BLJE01000002">
    <property type="protein sequence ID" value="GFE64837.1"/>
    <property type="molecule type" value="Genomic_DNA"/>
</dbReference>
<dbReference type="GO" id="GO:0061710">
    <property type="term" value="F:L-threonylcarbamoyladenylate synthase"/>
    <property type="evidence" value="ECO:0007669"/>
    <property type="project" value="UniProtKB-EC"/>
</dbReference>
<evidence type="ECO:0000256" key="8">
    <source>
        <dbReference type="ARBA" id="ARBA00022695"/>
    </source>
</evidence>
<dbReference type="AlphaFoldDB" id="A0A6N6JFU3"/>
<comment type="caution">
    <text evidence="16">The sequence shown here is derived from an EMBL/GenBank/DDBJ whole genome shotgun (WGS) entry which is preliminary data.</text>
</comment>
<dbReference type="EC" id="2.7.7.87" evidence="3 13"/>
<feature type="binding site" evidence="14">
    <location>
        <position position="147"/>
    </location>
    <ligand>
        <name>ATP</name>
        <dbReference type="ChEBI" id="CHEBI:30616"/>
    </ligand>
</feature>
<feature type="binding site" evidence="14">
    <location>
        <position position="30"/>
    </location>
    <ligand>
        <name>L-threonine</name>
        <dbReference type="ChEBI" id="CHEBI:57926"/>
    </ligand>
</feature>
<feature type="binding site" evidence="14">
    <location>
        <position position="62"/>
    </location>
    <ligand>
        <name>L-threonine</name>
        <dbReference type="ChEBI" id="CHEBI:57926"/>
    </ligand>
</feature>
<dbReference type="GO" id="GO:0000049">
    <property type="term" value="F:tRNA binding"/>
    <property type="evidence" value="ECO:0007669"/>
    <property type="project" value="TreeGrafter"/>
</dbReference>
<dbReference type="PANTHER" id="PTHR17490">
    <property type="entry name" value="SUA5"/>
    <property type="match status" value="1"/>
</dbReference>
<dbReference type="InterPro" id="IPR010923">
    <property type="entry name" value="T(6)A37_SUA5"/>
</dbReference>
<reference evidence="16 17" key="1">
    <citation type="submission" date="2019-12" db="EMBL/GenBank/DDBJ databases">
        <title>Litoreibacter badius sp. nov., a novel bacteriochlorophyll a-containing bacterium in the genus Litoreibacter.</title>
        <authorList>
            <person name="Kanamuro M."/>
            <person name="Takabe Y."/>
            <person name="Mori K."/>
            <person name="Takaichi S."/>
            <person name="Hanada S."/>
        </authorList>
    </citation>
    <scope>NUCLEOTIDE SEQUENCE [LARGE SCALE GENOMIC DNA]</scope>
    <source>
        <strain evidence="16 17">K6</strain>
    </source>
</reference>
<keyword evidence="5 13" id="KW-0963">Cytoplasm</keyword>
<feature type="domain" description="YrdC-like" evidence="15">
    <location>
        <begin position="8"/>
        <end position="193"/>
    </location>
</feature>
<protein>
    <recommendedName>
        <fullName evidence="4 13">Threonylcarbamoyl-AMP synthase</fullName>
        <shortName evidence="13">TC-AMP synthase</shortName>
        <ecNumber evidence="3 13">2.7.7.87</ecNumber>
    </recommendedName>
    <alternativeName>
        <fullName evidence="11 13">L-threonylcarbamoyladenylate synthase</fullName>
    </alternativeName>
</protein>
<evidence type="ECO:0000256" key="4">
    <source>
        <dbReference type="ARBA" id="ARBA00015492"/>
    </source>
</evidence>
<feature type="binding site" evidence="14">
    <location>
        <position position="139"/>
    </location>
    <ligand>
        <name>ATP</name>
        <dbReference type="ChEBI" id="CHEBI:30616"/>
    </ligand>
</feature>
<dbReference type="GO" id="GO:0005737">
    <property type="term" value="C:cytoplasm"/>
    <property type="evidence" value="ECO:0007669"/>
    <property type="project" value="UniProtKB-SubCell"/>
</dbReference>
<proteinExistence type="inferred from homology"/>
<dbReference type="Proteomes" id="UP000436822">
    <property type="component" value="Unassembled WGS sequence"/>
</dbReference>
<feature type="binding site" evidence="14">
    <location>
        <position position="113"/>
    </location>
    <ligand>
        <name>ATP</name>
        <dbReference type="ChEBI" id="CHEBI:30616"/>
    </ligand>
</feature>
<evidence type="ECO:0000256" key="2">
    <source>
        <dbReference type="ARBA" id="ARBA00007663"/>
    </source>
</evidence>
<evidence type="ECO:0000256" key="6">
    <source>
        <dbReference type="ARBA" id="ARBA00022679"/>
    </source>
</evidence>
<dbReference type="PIRSF" id="PIRSF004930">
    <property type="entry name" value="Tln_factor_SUA5"/>
    <property type="match status" value="1"/>
</dbReference>
<dbReference type="InterPro" id="IPR005145">
    <property type="entry name" value="Sua5_C"/>
</dbReference>
<dbReference type="NCBIfam" id="TIGR00057">
    <property type="entry name" value="L-threonylcarbamoyladenylate synthase"/>
    <property type="match status" value="1"/>
</dbReference>
<feature type="binding site" evidence="14">
    <location>
        <position position="117"/>
    </location>
    <ligand>
        <name>L-threonine</name>
        <dbReference type="ChEBI" id="CHEBI:57926"/>
    </ligand>
</feature>
<evidence type="ECO:0000256" key="12">
    <source>
        <dbReference type="ARBA" id="ARBA00048366"/>
    </source>
</evidence>
<keyword evidence="7 13" id="KW-0819">tRNA processing</keyword>
<organism evidence="16 17">
    <name type="scientific">Litoreibacter roseus</name>
    <dbReference type="NCBI Taxonomy" id="2601869"/>
    <lineage>
        <taxon>Bacteria</taxon>
        <taxon>Pseudomonadati</taxon>
        <taxon>Pseudomonadota</taxon>
        <taxon>Alphaproteobacteria</taxon>
        <taxon>Rhodobacterales</taxon>
        <taxon>Roseobacteraceae</taxon>
        <taxon>Litoreibacter</taxon>
    </lineage>
</organism>
<evidence type="ECO:0000256" key="3">
    <source>
        <dbReference type="ARBA" id="ARBA00012584"/>
    </source>
</evidence>
<feature type="binding site" evidence="14">
    <location>
        <position position="189"/>
    </location>
    <ligand>
        <name>ATP</name>
        <dbReference type="ChEBI" id="CHEBI:30616"/>
    </ligand>
</feature>
<dbReference type="InterPro" id="IPR038385">
    <property type="entry name" value="Sua5/YwlC_C"/>
</dbReference>
<dbReference type="PANTHER" id="PTHR17490:SF16">
    <property type="entry name" value="THREONYLCARBAMOYL-AMP SYNTHASE"/>
    <property type="match status" value="1"/>
</dbReference>
<keyword evidence="6 13" id="KW-0808">Transferase</keyword>
<dbReference type="Gene3D" id="3.40.50.11030">
    <property type="entry name" value="Threonylcarbamoyl-AMP synthase, C-terminal domain"/>
    <property type="match status" value="1"/>
</dbReference>
<dbReference type="GO" id="GO:0008033">
    <property type="term" value="P:tRNA processing"/>
    <property type="evidence" value="ECO:0007669"/>
    <property type="project" value="UniProtKB-KW"/>
</dbReference>
<keyword evidence="8 13" id="KW-0548">Nucleotidyltransferase</keyword>
<dbReference type="FunFam" id="3.90.870.10:FF:000009">
    <property type="entry name" value="Threonylcarbamoyl-AMP synthase, putative"/>
    <property type="match status" value="1"/>
</dbReference>
<evidence type="ECO:0000256" key="14">
    <source>
        <dbReference type="PIRSR" id="PIRSR004930-1"/>
    </source>
</evidence>
<comment type="catalytic activity">
    <reaction evidence="12 13">
        <text>L-threonine + hydrogencarbonate + ATP = L-threonylcarbamoyladenylate + diphosphate + H2O</text>
        <dbReference type="Rhea" id="RHEA:36407"/>
        <dbReference type="ChEBI" id="CHEBI:15377"/>
        <dbReference type="ChEBI" id="CHEBI:17544"/>
        <dbReference type="ChEBI" id="CHEBI:30616"/>
        <dbReference type="ChEBI" id="CHEBI:33019"/>
        <dbReference type="ChEBI" id="CHEBI:57926"/>
        <dbReference type="ChEBI" id="CHEBI:73682"/>
        <dbReference type="EC" id="2.7.7.87"/>
    </reaction>
</comment>